<organism evidence="7 8">
    <name type="scientific">Plakobranchus ocellatus</name>
    <dbReference type="NCBI Taxonomy" id="259542"/>
    <lineage>
        <taxon>Eukaryota</taxon>
        <taxon>Metazoa</taxon>
        <taxon>Spiralia</taxon>
        <taxon>Lophotrochozoa</taxon>
        <taxon>Mollusca</taxon>
        <taxon>Gastropoda</taxon>
        <taxon>Heterobranchia</taxon>
        <taxon>Euthyneura</taxon>
        <taxon>Panpulmonata</taxon>
        <taxon>Sacoglossa</taxon>
        <taxon>Placobranchoidea</taxon>
        <taxon>Plakobranchidae</taxon>
        <taxon>Plakobranchus</taxon>
    </lineage>
</organism>
<evidence type="ECO:0000313" key="7">
    <source>
        <dbReference type="EMBL" id="GFO50523.1"/>
    </source>
</evidence>
<dbReference type="InterPro" id="IPR000837">
    <property type="entry name" value="AP-1"/>
</dbReference>
<feature type="compositionally biased region" description="Low complexity" evidence="5">
    <location>
        <begin position="166"/>
        <end position="186"/>
    </location>
</feature>
<keyword evidence="8" id="KW-1185">Reference proteome</keyword>
<dbReference type="EMBL" id="BLXT01008612">
    <property type="protein sequence ID" value="GFO50523.1"/>
    <property type="molecule type" value="Genomic_DNA"/>
</dbReference>
<dbReference type="SUPFAM" id="SSF57959">
    <property type="entry name" value="Leucine zipper domain"/>
    <property type="match status" value="1"/>
</dbReference>
<feature type="compositionally biased region" description="Low complexity" evidence="5">
    <location>
        <begin position="208"/>
        <end position="220"/>
    </location>
</feature>
<sequence length="552" mass="60294">MPPMDTGTDRSRSESGLLPSLPFSTDMALSTAPVLTEDTVSSPEPTGIAAVPIFSSGLLCSPSVIPTSDHHQTVSQGSANRSSFLLPGSCHVQGNSQSLCSDGRALNFNMGYQTQNSHAENDNDSMRCPRFSSEGSNYCYFDNNSPSNLLCLRGLNSGHSCSYTSSCRISDSTSRRSSSSSSSPGSNRRHSFISACNASTSTEEDMSTNPNTPNSPVTPNNLNGESFAQPKTVFNFPDIINSSDSNKRYDCIETYSNNNNYRNNVACSGDGGLGLDLDLDDDDDVFSSSISSIPTPTTSAFDSTTNANFANSVQHKGHNIFTGSTKNMLKSNSSTSSGLSDPTLFNSAFLTQPHNYQHHMQTTENCTEPKAHTGIPALLSDALEVCQKVEFEDSRDDNNNSEGLSPSNKPNAALLNAALESYESGQITPLLKHELKWMIQLRRLSQGKEEMEVSFDPPTTSQMSEAELTRAERRRKQNRIAARKFRQKRKSVEEQLLQTIQSLKETNSSLEQKAEQLRGEKQALMEFMADHLLVCPFLSKLQLENLAIEDDA</sequence>
<evidence type="ECO:0000259" key="6">
    <source>
        <dbReference type="PROSITE" id="PS50217"/>
    </source>
</evidence>
<feature type="coiled-coil region" evidence="4">
    <location>
        <begin position="493"/>
        <end position="527"/>
    </location>
</feature>
<dbReference type="PROSITE" id="PS50217">
    <property type="entry name" value="BZIP"/>
    <property type="match status" value="1"/>
</dbReference>
<keyword evidence="1" id="KW-0805">Transcription regulation</keyword>
<reference evidence="7 8" key="1">
    <citation type="journal article" date="2021" name="Elife">
        <title>Chloroplast acquisition without the gene transfer in kleptoplastic sea slugs, Plakobranchus ocellatus.</title>
        <authorList>
            <person name="Maeda T."/>
            <person name="Takahashi S."/>
            <person name="Yoshida T."/>
            <person name="Shimamura S."/>
            <person name="Takaki Y."/>
            <person name="Nagai Y."/>
            <person name="Toyoda A."/>
            <person name="Suzuki Y."/>
            <person name="Arimoto A."/>
            <person name="Ishii H."/>
            <person name="Satoh N."/>
            <person name="Nishiyama T."/>
            <person name="Hasebe M."/>
            <person name="Maruyama T."/>
            <person name="Minagawa J."/>
            <person name="Obokata J."/>
            <person name="Shigenobu S."/>
        </authorList>
    </citation>
    <scope>NUCLEOTIDE SEQUENCE [LARGE SCALE GENOMIC DNA]</scope>
</reference>
<keyword evidence="4" id="KW-0175">Coiled coil</keyword>
<dbReference type="SMART" id="SM00338">
    <property type="entry name" value="BRLZ"/>
    <property type="match status" value="1"/>
</dbReference>
<gene>
    <name evidence="7" type="ORF">PoB_007702800</name>
</gene>
<evidence type="ECO:0000313" key="8">
    <source>
        <dbReference type="Proteomes" id="UP000735302"/>
    </source>
</evidence>
<dbReference type="GO" id="GO:0000981">
    <property type="term" value="F:DNA-binding transcription factor activity, RNA polymerase II-specific"/>
    <property type="evidence" value="ECO:0007669"/>
    <property type="project" value="TreeGrafter"/>
</dbReference>
<name>A0AAV4E1U2_9GAST</name>
<comment type="caution">
    <text evidence="7">The sequence shown here is derived from an EMBL/GenBank/DDBJ whole genome shotgun (WGS) entry which is preliminary data.</text>
</comment>
<dbReference type="CDD" id="cd14692">
    <property type="entry name" value="bZIP_ATF4"/>
    <property type="match status" value="1"/>
</dbReference>
<evidence type="ECO:0000256" key="1">
    <source>
        <dbReference type="ARBA" id="ARBA00023015"/>
    </source>
</evidence>
<evidence type="ECO:0000256" key="5">
    <source>
        <dbReference type="SAM" id="MobiDB-lite"/>
    </source>
</evidence>
<keyword evidence="2" id="KW-0238">DNA-binding</keyword>
<keyword evidence="3" id="KW-0804">Transcription</keyword>
<dbReference type="PANTHER" id="PTHR23351">
    <property type="entry name" value="FOS TRANSCRIPTION FACTOR-RELATED"/>
    <property type="match status" value="1"/>
</dbReference>
<protein>
    <submittedName>
        <fullName evidence="7">Transcription factor fos-like 2</fullName>
    </submittedName>
</protein>
<dbReference type="Pfam" id="PF07716">
    <property type="entry name" value="bZIP_2"/>
    <property type="match status" value="1"/>
</dbReference>
<evidence type="ECO:0000256" key="4">
    <source>
        <dbReference type="SAM" id="Coils"/>
    </source>
</evidence>
<evidence type="ECO:0000256" key="3">
    <source>
        <dbReference type="ARBA" id="ARBA00023163"/>
    </source>
</evidence>
<dbReference type="GO" id="GO:0000978">
    <property type="term" value="F:RNA polymerase II cis-regulatory region sequence-specific DNA binding"/>
    <property type="evidence" value="ECO:0007669"/>
    <property type="project" value="TreeGrafter"/>
</dbReference>
<accession>A0AAV4E1U2</accession>
<proteinExistence type="predicted"/>
<dbReference type="Gene3D" id="1.20.5.170">
    <property type="match status" value="1"/>
</dbReference>
<dbReference type="InterPro" id="IPR046347">
    <property type="entry name" value="bZIP_sf"/>
</dbReference>
<dbReference type="PROSITE" id="PS00036">
    <property type="entry name" value="BZIP_BASIC"/>
    <property type="match status" value="1"/>
</dbReference>
<dbReference type="InterPro" id="IPR004827">
    <property type="entry name" value="bZIP"/>
</dbReference>
<dbReference type="GO" id="GO:0005634">
    <property type="term" value="C:nucleus"/>
    <property type="evidence" value="ECO:0007669"/>
    <property type="project" value="TreeGrafter"/>
</dbReference>
<dbReference type="AlphaFoldDB" id="A0AAV4E1U2"/>
<dbReference type="Proteomes" id="UP000735302">
    <property type="component" value="Unassembled WGS sequence"/>
</dbReference>
<feature type="region of interest" description="Disordered" evidence="5">
    <location>
        <begin position="166"/>
        <end position="220"/>
    </location>
</feature>
<evidence type="ECO:0000256" key="2">
    <source>
        <dbReference type="ARBA" id="ARBA00023125"/>
    </source>
</evidence>
<feature type="domain" description="BZIP" evidence="6">
    <location>
        <begin position="468"/>
        <end position="531"/>
    </location>
</feature>
<feature type="region of interest" description="Disordered" evidence="5">
    <location>
        <begin position="1"/>
        <end position="24"/>
    </location>
</feature>
<dbReference type="PANTHER" id="PTHR23351:SF24">
    <property type="entry name" value="ACTIVATING TRANSCRIPTION FACTOR 3-RELATED"/>
    <property type="match status" value="1"/>
</dbReference>